<keyword evidence="1" id="KW-0472">Membrane</keyword>
<keyword evidence="1" id="KW-0812">Transmembrane</keyword>
<gene>
    <name evidence="2" type="ORF">GCM10022267_05010</name>
</gene>
<keyword evidence="3" id="KW-1185">Reference proteome</keyword>
<dbReference type="EMBL" id="BAABBE010000001">
    <property type="protein sequence ID" value="GAA3621817.1"/>
    <property type="molecule type" value="Genomic_DNA"/>
</dbReference>
<comment type="caution">
    <text evidence="2">The sequence shown here is derived from an EMBL/GenBank/DDBJ whole genome shotgun (WGS) entry which is preliminary data.</text>
</comment>
<reference evidence="3" key="1">
    <citation type="journal article" date="2019" name="Int. J. Syst. Evol. Microbiol.">
        <title>The Global Catalogue of Microorganisms (GCM) 10K type strain sequencing project: providing services to taxonomists for standard genome sequencing and annotation.</title>
        <authorList>
            <consortium name="The Broad Institute Genomics Platform"/>
            <consortium name="The Broad Institute Genome Sequencing Center for Infectious Disease"/>
            <person name="Wu L."/>
            <person name="Ma J."/>
        </authorList>
    </citation>
    <scope>NUCLEOTIDE SEQUENCE [LARGE SCALE GENOMIC DNA]</scope>
    <source>
        <strain evidence="3">JCM 17494</strain>
    </source>
</reference>
<evidence type="ECO:0000313" key="3">
    <source>
        <dbReference type="Proteomes" id="UP001500711"/>
    </source>
</evidence>
<proteinExistence type="predicted"/>
<dbReference type="Proteomes" id="UP001500711">
    <property type="component" value="Unassembled WGS sequence"/>
</dbReference>
<name>A0ABP7A060_9PSEU</name>
<dbReference type="RefSeq" id="WP_346127224.1">
    <property type="nucleotide sequence ID" value="NZ_BAABBE010000001.1"/>
</dbReference>
<feature type="transmembrane region" description="Helical" evidence="1">
    <location>
        <begin position="12"/>
        <end position="39"/>
    </location>
</feature>
<sequence length="368" mass="38326">MRQNVSQAGQGWVRDALLVATWAGLALVGIVAVIAGFAVHEIQSNLDPELDDWPLRGSLAGDEALLDRAEQAWRDFGGLDGDAHPLFAERSSELAANMVLVAMAGRTDDDRLVVAFVTSPATTGTPATDRLFVRAVSFPKERPLAVGFVAARQDPSDAVPDGGSLAFALAGPKNPVVSVRTNVIDPGRREPEPPGETFWRVLPRGAGAWNTTMSTGQSHEEPLRPAAGVRDPATTLAKVSTRDGAVAAEYRTPAAGDLVTSSTAMLGVVTDTSGRMETTPTAWTAWGSVSTEKSGVPGTLTAGSGGTLLFTATGPGEVADDDRLVFTSAANAGVVVEVGRLTKADGGWQVERGVNLSQYQLSTVAVTP</sequence>
<accession>A0ABP7A060</accession>
<evidence type="ECO:0000256" key="1">
    <source>
        <dbReference type="SAM" id="Phobius"/>
    </source>
</evidence>
<evidence type="ECO:0000313" key="2">
    <source>
        <dbReference type="EMBL" id="GAA3621817.1"/>
    </source>
</evidence>
<organism evidence="2 3">
    <name type="scientific">Lentzea roselyniae</name>
    <dbReference type="NCBI Taxonomy" id="531940"/>
    <lineage>
        <taxon>Bacteria</taxon>
        <taxon>Bacillati</taxon>
        <taxon>Actinomycetota</taxon>
        <taxon>Actinomycetes</taxon>
        <taxon>Pseudonocardiales</taxon>
        <taxon>Pseudonocardiaceae</taxon>
        <taxon>Lentzea</taxon>
    </lineage>
</organism>
<keyword evidence="1" id="KW-1133">Transmembrane helix</keyword>
<protein>
    <submittedName>
        <fullName evidence="2">Uncharacterized protein</fullName>
    </submittedName>
</protein>